<gene>
    <name evidence="2" type="ORF">H109_05646</name>
</gene>
<evidence type="ECO:0000313" key="3">
    <source>
        <dbReference type="Proteomes" id="UP000024533"/>
    </source>
</evidence>
<proteinExistence type="predicted"/>
<evidence type="ECO:0000313" key="2">
    <source>
        <dbReference type="EMBL" id="KDB22440.1"/>
    </source>
</evidence>
<feature type="signal peptide" evidence="1">
    <location>
        <begin position="1"/>
        <end position="26"/>
    </location>
</feature>
<protein>
    <submittedName>
        <fullName evidence="2">Uncharacterized protein</fullName>
    </submittedName>
</protein>
<dbReference type="AlphaFoldDB" id="A0A059J3K9"/>
<keyword evidence="1" id="KW-0732">Signal</keyword>
<reference evidence="2 3" key="1">
    <citation type="submission" date="2014-02" db="EMBL/GenBank/DDBJ databases">
        <title>The Genome Sequence of Trichophyton interdigitale MR816.</title>
        <authorList>
            <consortium name="The Broad Institute Genomics Platform"/>
            <person name="Cuomo C.A."/>
            <person name="White T.C."/>
            <person name="Graser Y."/>
            <person name="Martinez-Rossi N."/>
            <person name="Heitman J."/>
            <person name="Young S.K."/>
            <person name="Zeng Q."/>
            <person name="Gargeya S."/>
            <person name="Abouelleil A."/>
            <person name="Alvarado L."/>
            <person name="Chapman S.B."/>
            <person name="Gainer-Dewar J."/>
            <person name="Goldberg J."/>
            <person name="Griggs A."/>
            <person name="Gujja S."/>
            <person name="Hansen M."/>
            <person name="Howarth C."/>
            <person name="Imamovic A."/>
            <person name="Larimer J."/>
            <person name="Martinez D."/>
            <person name="Murphy C."/>
            <person name="Pearson M.D."/>
            <person name="Persinoti G."/>
            <person name="Poon T."/>
            <person name="Priest M."/>
            <person name="Roberts A.D."/>
            <person name="Saif S."/>
            <person name="Shea T.D."/>
            <person name="Sykes S.N."/>
            <person name="Wortman J."/>
            <person name="Nusbaum C."/>
            <person name="Birren B."/>
        </authorList>
    </citation>
    <scope>NUCLEOTIDE SEQUENCE [LARGE SCALE GENOMIC DNA]</scope>
    <source>
        <strain evidence="2 3">MR816</strain>
    </source>
</reference>
<dbReference type="EMBL" id="AOKY01000354">
    <property type="protein sequence ID" value="KDB22440.1"/>
    <property type="molecule type" value="Genomic_DNA"/>
</dbReference>
<comment type="caution">
    <text evidence="2">The sequence shown here is derived from an EMBL/GenBank/DDBJ whole genome shotgun (WGS) entry which is preliminary data.</text>
</comment>
<name>A0A059J3K9_TRIIM</name>
<organism evidence="2 3">
    <name type="scientific">Trichophyton interdigitale (strain MR816)</name>
    <dbReference type="NCBI Taxonomy" id="1215338"/>
    <lineage>
        <taxon>Eukaryota</taxon>
        <taxon>Fungi</taxon>
        <taxon>Dikarya</taxon>
        <taxon>Ascomycota</taxon>
        <taxon>Pezizomycotina</taxon>
        <taxon>Eurotiomycetes</taxon>
        <taxon>Eurotiomycetidae</taxon>
        <taxon>Onygenales</taxon>
        <taxon>Arthrodermataceae</taxon>
        <taxon>Trichophyton</taxon>
    </lineage>
</organism>
<keyword evidence="3" id="KW-1185">Reference proteome</keyword>
<accession>A0A059J3K9</accession>
<sequence>MQNGICIAPTFQAILLLWNLTDNSSCHRPRLSMVRLFGPDTYRQGLAIDSLCDFSSIPDVRAAIMTPTIGCYSPAPTPLASPDHPFDISSGKKIYLTPFDL</sequence>
<evidence type="ECO:0000256" key="1">
    <source>
        <dbReference type="SAM" id="SignalP"/>
    </source>
</evidence>
<dbReference type="HOGENOM" id="CLU_2293701_0_0_1"/>
<dbReference type="Proteomes" id="UP000024533">
    <property type="component" value="Unassembled WGS sequence"/>
</dbReference>
<feature type="chain" id="PRO_5001579312" evidence="1">
    <location>
        <begin position="27"/>
        <end position="101"/>
    </location>
</feature>